<dbReference type="Pfam" id="PF12833">
    <property type="entry name" value="HTH_18"/>
    <property type="match status" value="1"/>
</dbReference>
<dbReference type="InterPro" id="IPR018060">
    <property type="entry name" value="HTH_AraC"/>
</dbReference>
<dbReference type="Pfam" id="PF12680">
    <property type="entry name" value="SnoaL_2"/>
    <property type="match status" value="1"/>
</dbReference>
<evidence type="ECO:0000256" key="3">
    <source>
        <dbReference type="ARBA" id="ARBA00023163"/>
    </source>
</evidence>
<keyword evidence="1" id="KW-0805">Transcription regulation</keyword>
<dbReference type="Proteomes" id="UP000035212">
    <property type="component" value="Chromosome"/>
</dbReference>
<dbReference type="GO" id="GO:0043565">
    <property type="term" value="F:sequence-specific DNA binding"/>
    <property type="evidence" value="ECO:0007669"/>
    <property type="project" value="InterPro"/>
</dbReference>
<dbReference type="PROSITE" id="PS01124">
    <property type="entry name" value="HTH_ARAC_FAMILY_2"/>
    <property type="match status" value="1"/>
</dbReference>
<dbReference type="PANTHER" id="PTHR43280">
    <property type="entry name" value="ARAC-FAMILY TRANSCRIPTIONAL REGULATOR"/>
    <property type="match status" value="1"/>
</dbReference>
<keyword evidence="2" id="KW-0238">DNA-binding</keyword>
<gene>
    <name evidence="5" type="ORF">VM99_24165</name>
</gene>
<dbReference type="AlphaFoldDB" id="A0A0G3GID5"/>
<dbReference type="PATRIC" id="fig|587753.11.peg.4957"/>
<dbReference type="InterPro" id="IPR032710">
    <property type="entry name" value="NTF2-like_dom_sf"/>
</dbReference>
<dbReference type="PROSITE" id="PS00041">
    <property type="entry name" value="HTH_ARAC_FAMILY_1"/>
    <property type="match status" value="1"/>
</dbReference>
<feature type="domain" description="HTH araC/xylS-type" evidence="4">
    <location>
        <begin position="148"/>
        <end position="259"/>
    </location>
</feature>
<evidence type="ECO:0000259" key="4">
    <source>
        <dbReference type="PROSITE" id="PS01124"/>
    </source>
</evidence>
<name>A0A0G3GID5_9PSED</name>
<proteinExistence type="predicted"/>
<keyword evidence="3" id="KW-0804">Transcription</keyword>
<dbReference type="InterPro" id="IPR009057">
    <property type="entry name" value="Homeodomain-like_sf"/>
</dbReference>
<dbReference type="SUPFAM" id="SSF54427">
    <property type="entry name" value="NTF2-like"/>
    <property type="match status" value="1"/>
</dbReference>
<protein>
    <submittedName>
        <fullName evidence="5">AraC family transcriptional regulator</fullName>
    </submittedName>
</protein>
<dbReference type="GO" id="GO:0009893">
    <property type="term" value="P:positive regulation of metabolic process"/>
    <property type="evidence" value="ECO:0007669"/>
    <property type="project" value="UniProtKB-ARBA"/>
</dbReference>
<dbReference type="Gene3D" id="1.10.10.60">
    <property type="entry name" value="Homeodomain-like"/>
    <property type="match status" value="1"/>
</dbReference>
<dbReference type="PANTHER" id="PTHR43280:SF27">
    <property type="entry name" value="TRANSCRIPTIONAL REGULATOR MTLR"/>
    <property type="match status" value="1"/>
</dbReference>
<reference evidence="6" key="2">
    <citation type="submission" date="2015-03" db="EMBL/GenBank/DDBJ databases">
        <authorList>
            <person name="Deng P."/>
            <person name="Lu S."/>
        </authorList>
    </citation>
    <scope>NUCLEOTIDE SEQUENCE [LARGE SCALE GENOMIC DNA]</scope>
    <source>
        <strain evidence="6">UFB2</strain>
    </source>
</reference>
<sequence length="266" mass="30241">MLLIPPDTAEQTALTLEVVLRYHMAWKRRDLEAILAIYHPQVQYNDFFQNRSMGLTELRAYITSTLPRHPDEYLEHNDRIRADGCTAFIQYQTALKGSGERVVFRTSEAITVCDGLILRINEYASLVRDSEPQTGRHAPAISKLGLSARQLTFMARDLADYFTRQQPFLDPDLDLARIASATGYSRNQLSYLLNQVLGQSFYRYVTQARLAYLLERLVNHGENAPIEALAVSAGFNSTSAFYKAFRSHTGCTPKAWLKANCVRARR</sequence>
<accession>A0A0G3GID5</accession>
<evidence type="ECO:0000313" key="5">
    <source>
        <dbReference type="EMBL" id="AKK01006.1"/>
    </source>
</evidence>
<dbReference type="SUPFAM" id="SSF46689">
    <property type="entry name" value="Homeodomain-like"/>
    <property type="match status" value="1"/>
</dbReference>
<dbReference type="EMBL" id="CP011020">
    <property type="protein sequence ID" value="AKK01006.1"/>
    <property type="molecule type" value="Genomic_DNA"/>
</dbReference>
<dbReference type="InterPro" id="IPR018062">
    <property type="entry name" value="HTH_AraC-typ_CS"/>
</dbReference>
<dbReference type="SMART" id="SM00342">
    <property type="entry name" value="HTH_ARAC"/>
    <property type="match status" value="1"/>
</dbReference>
<dbReference type="InterPro" id="IPR037401">
    <property type="entry name" value="SnoaL-like"/>
</dbReference>
<organism evidence="5 6">
    <name type="scientific">Pseudomonas chlororaphis</name>
    <dbReference type="NCBI Taxonomy" id="587753"/>
    <lineage>
        <taxon>Bacteria</taxon>
        <taxon>Pseudomonadati</taxon>
        <taxon>Pseudomonadota</taxon>
        <taxon>Gammaproteobacteria</taxon>
        <taxon>Pseudomonadales</taxon>
        <taxon>Pseudomonadaceae</taxon>
        <taxon>Pseudomonas</taxon>
    </lineage>
</organism>
<evidence type="ECO:0000256" key="2">
    <source>
        <dbReference type="ARBA" id="ARBA00023125"/>
    </source>
</evidence>
<dbReference type="GO" id="GO:0003700">
    <property type="term" value="F:DNA-binding transcription factor activity"/>
    <property type="evidence" value="ECO:0007669"/>
    <property type="project" value="InterPro"/>
</dbReference>
<evidence type="ECO:0000256" key="1">
    <source>
        <dbReference type="ARBA" id="ARBA00023015"/>
    </source>
</evidence>
<evidence type="ECO:0000313" key="6">
    <source>
        <dbReference type="Proteomes" id="UP000035212"/>
    </source>
</evidence>
<reference evidence="5 6" key="1">
    <citation type="journal article" date="2015" name="Stand. Genomic Sci.">
        <title>Complete genome of Pseudomonas chlororaphis strain UFB2, a soil bacterium with antibacterial activity against bacterial canker pathogen of tomato.</title>
        <authorList>
            <person name="Deng P."/>
            <person name="Wang X."/>
            <person name="Baird S.M."/>
            <person name="Lu S.E."/>
        </authorList>
    </citation>
    <scope>NUCLEOTIDE SEQUENCE [LARGE SCALE GENOMIC DNA]</scope>
    <source>
        <strain evidence="5 6">UFB2</strain>
    </source>
</reference>
<dbReference type="Gene3D" id="3.10.450.50">
    <property type="match status" value="1"/>
</dbReference>